<protein>
    <submittedName>
        <fullName evidence="1">Uncharacterized protein</fullName>
    </submittedName>
</protein>
<proteinExistence type="predicted"/>
<dbReference type="RefSeq" id="WP_303301818.1">
    <property type="nucleotide sequence ID" value="NZ_BAABDA010000050.1"/>
</dbReference>
<organism evidence="1 2">
    <name type="scientific">Flavivirga jejuensis</name>
    <dbReference type="NCBI Taxonomy" id="870487"/>
    <lineage>
        <taxon>Bacteria</taxon>
        <taxon>Pseudomonadati</taxon>
        <taxon>Bacteroidota</taxon>
        <taxon>Flavobacteriia</taxon>
        <taxon>Flavobacteriales</taxon>
        <taxon>Flavobacteriaceae</taxon>
        <taxon>Flavivirga</taxon>
    </lineage>
</organism>
<gene>
    <name evidence="1" type="ORF">Q4Q40_10885</name>
</gene>
<name>A0ABT8WNE9_9FLAO</name>
<dbReference type="Proteomes" id="UP001176806">
    <property type="component" value="Unassembled WGS sequence"/>
</dbReference>
<keyword evidence="2" id="KW-1185">Reference proteome</keyword>
<accession>A0ABT8WNE9</accession>
<dbReference type="EMBL" id="JAUOEL010000003">
    <property type="protein sequence ID" value="MDO5974689.1"/>
    <property type="molecule type" value="Genomic_DNA"/>
</dbReference>
<sequence length="47" mass="5533">MKETHGLFSEKLLKIPEQEKHFIGVKSVMTYWFSIAAFYPNPEVYTP</sequence>
<evidence type="ECO:0000313" key="2">
    <source>
        <dbReference type="Proteomes" id="UP001176806"/>
    </source>
</evidence>
<reference evidence="1" key="1">
    <citation type="submission" date="2023-07" db="EMBL/GenBank/DDBJ databases">
        <title>Two novel species in the genus Flavivirga.</title>
        <authorList>
            <person name="Kwon K."/>
        </authorList>
    </citation>
    <scope>NUCLEOTIDE SEQUENCE</scope>
    <source>
        <strain evidence="1">KACC 14158</strain>
    </source>
</reference>
<evidence type="ECO:0000313" key="1">
    <source>
        <dbReference type="EMBL" id="MDO5974689.1"/>
    </source>
</evidence>
<comment type="caution">
    <text evidence="1">The sequence shown here is derived from an EMBL/GenBank/DDBJ whole genome shotgun (WGS) entry which is preliminary data.</text>
</comment>